<dbReference type="GO" id="GO:0003950">
    <property type="term" value="F:NAD+ poly-ADP-ribosyltransferase activity"/>
    <property type="evidence" value="ECO:0007669"/>
    <property type="project" value="UniProtKB-UniRule"/>
</dbReference>
<reference evidence="3" key="1">
    <citation type="submission" date="2021-02" db="EMBL/GenBank/DDBJ databases">
        <authorList>
            <person name="Dougan E. K."/>
            <person name="Rhodes N."/>
            <person name="Thang M."/>
            <person name="Chan C."/>
        </authorList>
    </citation>
    <scope>NUCLEOTIDE SEQUENCE</scope>
</reference>
<dbReference type="Proteomes" id="UP000649617">
    <property type="component" value="Unassembled WGS sequence"/>
</dbReference>
<evidence type="ECO:0000313" key="3">
    <source>
        <dbReference type="EMBL" id="CAE7364763.1"/>
    </source>
</evidence>
<dbReference type="PANTHER" id="PTHR21255">
    <property type="entry name" value="T-COMPLEX-ASSOCIATED-TESTIS-EXPRESSED 1/ DYNEIN LIGHT CHAIN"/>
    <property type="match status" value="1"/>
</dbReference>
<dbReference type="PROSITE" id="PS51059">
    <property type="entry name" value="PARP_CATALYTIC"/>
    <property type="match status" value="1"/>
</dbReference>
<dbReference type="Gene3D" id="3.30.1140.40">
    <property type="entry name" value="Tctex-1"/>
    <property type="match status" value="1"/>
</dbReference>
<dbReference type="EC" id="2.4.2.-" evidence="1"/>
<evidence type="ECO:0000313" key="4">
    <source>
        <dbReference type="Proteomes" id="UP000649617"/>
    </source>
</evidence>
<dbReference type="EMBL" id="CAJNIZ010014670">
    <property type="protein sequence ID" value="CAE7364763.1"/>
    <property type="molecule type" value="Genomic_DNA"/>
</dbReference>
<dbReference type="Pfam" id="PF03645">
    <property type="entry name" value="Tctex-1"/>
    <property type="match status" value="1"/>
</dbReference>
<keyword evidence="1" id="KW-0328">Glycosyltransferase</keyword>
<evidence type="ECO:0000259" key="2">
    <source>
        <dbReference type="PROSITE" id="PS51059"/>
    </source>
</evidence>
<name>A0A812PJE5_SYMPI</name>
<keyword evidence="1" id="KW-0520">NAD</keyword>
<comment type="caution">
    <text evidence="3">The sequence shown here is derived from an EMBL/GenBank/DDBJ whole genome shotgun (WGS) entry which is preliminary data.</text>
</comment>
<accession>A0A812PJE5</accession>
<dbReference type="GO" id="GO:0007018">
    <property type="term" value="P:microtubule-based movement"/>
    <property type="evidence" value="ECO:0007669"/>
    <property type="project" value="TreeGrafter"/>
</dbReference>
<dbReference type="AlphaFoldDB" id="A0A812PJE5"/>
<proteinExistence type="predicted"/>
<dbReference type="Pfam" id="PF00644">
    <property type="entry name" value="PARP"/>
    <property type="match status" value="1"/>
</dbReference>
<dbReference type="GO" id="GO:0005737">
    <property type="term" value="C:cytoplasm"/>
    <property type="evidence" value="ECO:0007669"/>
    <property type="project" value="TreeGrafter"/>
</dbReference>
<protein>
    <recommendedName>
        <fullName evidence="1">Poly [ADP-ribose] polymerase</fullName>
        <shortName evidence="1">PARP</shortName>
        <ecNumber evidence="1">2.4.2.-</ecNumber>
    </recommendedName>
</protein>
<dbReference type="InterPro" id="IPR005334">
    <property type="entry name" value="Tctex-1-like"/>
</dbReference>
<dbReference type="PANTHER" id="PTHR21255:SF4">
    <property type="entry name" value="DYNEIN LIGHT CHAIN TCTEX-TYPE"/>
    <property type="match status" value="1"/>
</dbReference>
<organism evidence="3 4">
    <name type="scientific">Symbiodinium pilosum</name>
    <name type="common">Dinoflagellate</name>
    <dbReference type="NCBI Taxonomy" id="2952"/>
    <lineage>
        <taxon>Eukaryota</taxon>
        <taxon>Sar</taxon>
        <taxon>Alveolata</taxon>
        <taxon>Dinophyceae</taxon>
        <taxon>Suessiales</taxon>
        <taxon>Symbiodiniaceae</taxon>
        <taxon>Symbiodinium</taxon>
    </lineage>
</organism>
<dbReference type="InterPro" id="IPR038586">
    <property type="entry name" value="Tctex-1-like_sf"/>
</dbReference>
<dbReference type="GO" id="GO:0045505">
    <property type="term" value="F:dynein intermediate chain binding"/>
    <property type="evidence" value="ECO:0007669"/>
    <property type="project" value="TreeGrafter"/>
</dbReference>
<dbReference type="CDD" id="cd21455">
    <property type="entry name" value="DLC-like_DYNLT1_DYNLT3"/>
    <property type="match status" value="1"/>
</dbReference>
<gene>
    <name evidence="3" type="primary">Dynlt1</name>
    <name evidence="3" type="ORF">SPIL2461_LOCUS8782</name>
</gene>
<dbReference type="OrthoDB" id="10059120at2759"/>
<sequence>MEQRSAWKSGEADAEFILAKAFGWTGWFELNRPSYLKPKLPPAPEQISVALQWLREGPLQLTSEQLRAALAVKPLVYLKEPRASYELALQVAPEQWRSPEAFKALLLREPQVLDLLFTVMGSVPWMQSIAQQLQHERNGFCACNSEAPIAGGRCWTEWRFDLRRKKKPRFDTACCVVALASALLPPGMGSESRQCRLGSGELTVQKALGVVRIERILMLDAEGKYRDQRMKMFETRGASRCELHDCVALRPDLGHDLDLGFDEFLLYHGCRACSIDGILREGFDPCRSGERAGRFFGCGTYFADVAAKADTYVDAAADGMRCLIVAQVCLGKALRALRTMPRFQPDEEDEAESAFDSVVGEDREHGGVLDHREYIVYKGSQAMPRYLVWYRHGDDCKCFRCRLRMVPSLPPLPLPTPASSSAEVADYPQALRSFSARAACTRAQRVSVPARQGSRAASWERNAQLLPAMDDEGENEFVVEQVNDVVKNAITKSQYSKERVTSWTNQIIDECLKELAKLNKPFKYVVTCIIMQKSGAPLHTGLALHWDTKTDGTSCVQVGTDTMDCITTVCACMI</sequence>
<keyword evidence="1" id="KW-0808">Transferase</keyword>
<dbReference type="Gene3D" id="3.90.228.10">
    <property type="match status" value="1"/>
</dbReference>
<dbReference type="SUPFAM" id="SSF56399">
    <property type="entry name" value="ADP-ribosylation"/>
    <property type="match status" value="1"/>
</dbReference>
<evidence type="ECO:0000256" key="1">
    <source>
        <dbReference type="RuleBase" id="RU362114"/>
    </source>
</evidence>
<dbReference type="GO" id="GO:0005868">
    <property type="term" value="C:cytoplasmic dynein complex"/>
    <property type="evidence" value="ECO:0007669"/>
    <property type="project" value="TreeGrafter"/>
</dbReference>
<dbReference type="InterPro" id="IPR012317">
    <property type="entry name" value="Poly(ADP-ribose)pol_cat_dom"/>
</dbReference>
<feature type="domain" description="PARP catalytic" evidence="2">
    <location>
        <begin position="156"/>
        <end position="399"/>
    </location>
</feature>
<keyword evidence="4" id="KW-1185">Reference proteome</keyword>